<dbReference type="AlphaFoldDB" id="A0A1I0C6N0"/>
<dbReference type="NCBIfam" id="TIGR01140">
    <property type="entry name" value="L_thr_O3P_dcar"/>
    <property type="match status" value="1"/>
</dbReference>
<evidence type="ECO:0000256" key="8">
    <source>
        <dbReference type="ARBA" id="ARBA00029996"/>
    </source>
</evidence>
<dbReference type="InterPro" id="IPR015421">
    <property type="entry name" value="PyrdxlP-dep_Trfase_major"/>
</dbReference>
<dbReference type="PANTHER" id="PTHR42885">
    <property type="entry name" value="HISTIDINOL-PHOSPHATE AMINOTRANSFERASE-RELATED"/>
    <property type="match status" value="1"/>
</dbReference>
<dbReference type="InterPro" id="IPR004839">
    <property type="entry name" value="Aminotransferase_I/II_large"/>
</dbReference>
<evidence type="ECO:0000256" key="2">
    <source>
        <dbReference type="ARBA" id="ARBA00003444"/>
    </source>
</evidence>
<dbReference type="GO" id="GO:0009236">
    <property type="term" value="P:cobalamin biosynthetic process"/>
    <property type="evidence" value="ECO:0007669"/>
    <property type="project" value="UniProtKB-UniPathway"/>
</dbReference>
<dbReference type="EMBL" id="FOIM01000002">
    <property type="protein sequence ID" value="SET15134.1"/>
    <property type="molecule type" value="Genomic_DNA"/>
</dbReference>
<evidence type="ECO:0000256" key="7">
    <source>
        <dbReference type="ARBA" id="ARBA00023239"/>
    </source>
</evidence>
<sequence>MEYQHGGDIYSQEVDLDFSANLNPFGLPEAVRRAAADSLGDCTVYPDSSSRKLTAALAAYHGVPQEQVICGNGAADLIFGLALALKPKRALVTAPAFSEYEQALAAVDCRVSWLDLREQDGFRLNPRELLEKLSGEPQLLFLCNPNNPTGVSIPREDMEWVAGVCRKQGVRLVVDECFCDFLDAPESCSLIPFLEKYPNVFVLKAFTKLYAMAGLRLGYGLCADGELMERLKQVRQPWSVSSVAQAAGLAALGETGYVRASTEAIARERRWLSGELTRLGLTVYGSEANYIFFRDPAGADRSVRGRLYEALLDRRILIRSCANYRGLDNTYYRVCVRLHEDNEILIRELERILAGADHLERQE</sequence>
<dbReference type="SUPFAM" id="SSF53383">
    <property type="entry name" value="PLP-dependent transferases"/>
    <property type="match status" value="1"/>
</dbReference>
<reference evidence="12" key="1">
    <citation type="submission" date="2016-10" db="EMBL/GenBank/DDBJ databases">
        <authorList>
            <person name="Varghese N."/>
            <person name="Submissions S."/>
        </authorList>
    </citation>
    <scope>NUCLEOTIDE SEQUENCE [LARGE SCALE GENOMIC DNA]</scope>
    <source>
        <strain evidence="12">NLAE-zl-G277</strain>
    </source>
</reference>
<keyword evidence="12" id="KW-1185">Reference proteome</keyword>
<dbReference type="Gene3D" id="3.40.640.10">
    <property type="entry name" value="Type I PLP-dependent aspartate aminotransferase-like (Major domain)"/>
    <property type="match status" value="1"/>
</dbReference>
<protein>
    <recommendedName>
        <fullName evidence="4">threonine-phosphate decarboxylase</fullName>
        <ecNumber evidence="4">4.1.1.81</ecNumber>
    </recommendedName>
    <alternativeName>
        <fullName evidence="8">L-threonine-O-3-phosphate decarboxylase</fullName>
    </alternativeName>
</protein>
<dbReference type="PANTHER" id="PTHR42885:SF1">
    <property type="entry name" value="THREONINE-PHOSPHATE DECARBOXYLASE"/>
    <property type="match status" value="1"/>
</dbReference>
<dbReference type="GO" id="GO:0048472">
    <property type="term" value="F:threonine-phosphate decarboxylase activity"/>
    <property type="evidence" value="ECO:0007669"/>
    <property type="project" value="UniProtKB-EC"/>
</dbReference>
<dbReference type="InterPro" id="IPR015422">
    <property type="entry name" value="PyrdxlP-dep_Trfase_small"/>
</dbReference>
<comment type="catalytic activity">
    <reaction evidence="9">
        <text>O-phospho-L-threonine + H(+) = (R)-1-aminopropan-2-yl phosphate + CO2</text>
        <dbReference type="Rhea" id="RHEA:11492"/>
        <dbReference type="ChEBI" id="CHEBI:15378"/>
        <dbReference type="ChEBI" id="CHEBI:16526"/>
        <dbReference type="ChEBI" id="CHEBI:58563"/>
        <dbReference type="ChEBI" id="CHEBI:58675"/>
        <dbReference type="EC" id="4.1.1.81"/>
    </reaction>
</comment>
<dbReference type="InterPro" id="IPR015424">
    <property type="entry name" value="PyrdxlP-dep_Trfase"/>
</dbReference>
<dbReference type="Pfam" id="PF00155">
    <property type="entry name" value="Aminotran_1_2"/>
    <property type="match status" value="1"/>
</dbReference>
<dbReference type="Gene3D" id="3.90.1150.10">
    <property type="entry name" value="Aspartate Aminotransferase, domain 1"/>
    <property type="match status" value="1"/>
</dbReference>
<dbReference type="InterPro" id="IPR005860">
    <property type="entry name" value="CobD"/>
</dbReference>
<comment type="cofactor">
    <cofactor evidence="1">
        <name>pyridoxal 5'-phosphate</name>
        <dbReference type="ChEBI" id="CHEBI:597326"/>
    </cofactor>
</comment>
<keyword evidence="6" id="KW-0663">Pyridoxal phosphate</keyword>
<evidence type="ECO:0000256" key="1">
    <source>
        <dbReference type="ARBA" id="ARBA00001933"/>
    </source>
</evidence>
<evidence type="ECO:0000259" key="10">
    <source>
        <dbReference type="Pfam" id="PF00155"/>
    </source>
</evidence>
<evidence type="ECO:0000256" key="4">
    <source>
        <dbReference type="ARBA" id="ARBA00012285"/>
    </source>
</evidence>
<name>A0A1I0C6N0_9FIRM</name>
<evidence type="ECO:0000313" key="12">
    <source>
        <dbReference type="Proteomes" id="UP000198508"/>
    </source>
</evidence>
<feature type="domain" description="Aminotransferase class I/classII large" evidence="10">
    <location>
        <begin position="16"/>
        <end position="346"/>
    </location>
</feature>
<evidence type="ECO:0000313" key="11">
    <source>
        <dbReference type="EMBL" id="SET15134.1"/>
    </source>
</evidence>
<evidence type="ECO:0000256" key="3">
    <source>
        <dbReference type="ARBA" id="ARBA00004953"/>
    </source>
</evidence>
<evidence type="ECO:0000256" key="6">
    <source>
        <dbReference type="ARBA" id="ARBA00022898"/>
    </source>
</evidence>
<dbReference type="Proteomes" id="UP000198508">
    <property type="component" value="Unassembled WGS sequence"/>
</dbReference>
<proteinExistence type="predicted"/>
<keyword evidence="7" id="KW-0456">Lyase</keyword>
<dbReference type="CDD" id="cd00609">
    <property type="entry name" value="AAT_like"/>
    <property type="match status" value="1"/>
</dbReference>
<dbReference type="RefSeq" id="WP_092360986.1">
    <property type="nucleotide sequence ID" value="NZ_DAINWJ010000004.1"/>
</dbReference>
<dbReference type="GO" id="GO:0030170">
    <property type="term" value="F:pyridoxal phosphate binding"/>
    <property type="evidence" value="ECO:0007669"/>
    <property type="project" value="InterPro"/>
</dbReference>
<evidence type="ECO:0000256" key="9">
    <source>
        <dbReference type="ARBA" id="ARBA00048531"/>
    </source>
</evidence>
<keyword evidence="5" id="KW-0169">Cobalamin biosynthesis</keyword>
<dbReference type="STRING" id="460384.SAMN05216313_102328"/>
<accession>A0A1I0C6N0</accession>
<organism evidence="11 12">
    <name type="scientific">Enterocloster lavalensis</name>
    <dbReference type="NCBI Taxonomy" id="460384"/>
    <lineage>
        <taxon>Bacteria</taxon>
        <taxon>Bacillati</taxon>
        <taxon>Bacillota</taxon>
        <taxon>Clostridia</taxon>
        <taxon>Lachnospirales</taxon>
        <taxon>Lachnospiraceae</taxon>
        <taxon>Enterocloster</taxon>
    </lineage>
</organism>
<dbReference type="EC" id="4.1.1.81" evidence="4"/>
<gene>
    <name evidence="11" type="ORF">SAMN05216313_102328</name>
</gene>
<comment type="pathway">
    <text evidence="3">Cofactor biosynthesis; adenosylcobalamin biosynthesis.</text>
</comment>
<comment type="function">
    <text evidence="2">Decarboxylates L-threonine-O-3-phosphate to yield (R)-1-amino-2-propanol O-2-phosphate, the precursor for the linkage between the nucleotide loop and the corrin ring in cobalamin.</text>
</comment>
<dbReference type="UniPathway" id="UPA00148"/>
<evidence type="ECO:0000256" key="5">
    <source>
        <dbReference type="ARBA" id="ARBA00022573"/>
    </source>
</evidence>